<evidence type="ECO:0000313" key="2">
    <source>
        <dbReference type="EMBL" id="KAJ8022505.1"/>
    </source>
</evidence>
<comment type="caution">
    <text evidence="2">The sequence shown here is derived from an EMBL/GenBank/DDBJ whole genome shotgun (WGS) entry which is preliminary data.</text>
</comment>
<gene>
    <name evidence="2" type="ORF">HOLleu_37416</name>
</gene>
<dbReference type="Proteomes" id="UP001152320">
    <property type="component" value="Chromosome 20"/>
</dbReference>
<evidence type="ECO:0000256" key="1">
    <source>
        <dbReference type="SAM" id="MobiDB-lite"/>
    </source>
</evidence>
<sequence>MGRSSSPMGLLSSVVSMGSDGILGSSSSGCSTVPSTGYSSIKILLDDTTRVVVVMTVFTDSVWTPESSSFMMVSLVSSTCTCSPECGASSSLLSCSKEVSSSGLLSCSSSGVLSRGSSTWVIAAPSGLSSVSTGSDGVIDSSSPGCSTVSSTGKSSTKTSPEDTTRLVVMTVLTDSVWSPDSSSLTMVFLVSCTCTSSPGWDSSVISCSKGAYSSSCLLPSISSGVSTRGS</sequence>
<accession>A0A9Q1BDB5</accession>
<keyword evidence="3" id="KW-1185">Reference proteome</keyword>
<organism evidence="2 3">
    <name type="scientific">Holothuria leucospilota</name>
    <name type="common">Black long sea cucumber</name>
    <name type="synonym">Mertensiothuria leucospilota</name>
    <dbReference type="NCBI Taxonomy" id="206669"/>
    <lineage>
        <taxon>Eukaryota</taxon>
        <taxon>Metazoa</taxon>
        <taxon>Echinodermata</taxon>
        <taxon>Eleutherozoa</taxon>
        <taxon>Echinozoa</taxon>
        <taxon>Holothuroidea</taxon>
        <taxon>Aspidochirotacea</taxon>
        <taxon>Aspidochirotida</taxon>
        <taxon>Holothuriidae</taxon>
        <taxon>Holothuria</taxon>
    </lineage>
</organism>
<dbReference type="AlphaFoldDB" id="A0A9Q1BDB5"/>
<protein>
    <submittedName>
        <fullName evidence="2">Uncharacterized protein</fullName>
    </submittedName>
</protein>
<reference evidence="2" key="1">
    <citation type="submission" date="2021-10" db="EMBL/GenBank/DDBJ databases">
        <title>Tropical sea cucumber genome reveals ecological adaptation and Cuvierian tubules defense mechanism.</title>
        <authorList>
            <person name="Chen T."/>
        </authorList>
    </citation>
    <scope>NUCLEOTIDE SEQUENCE</scope>
    <source>
        <strain evidence="2">Nanhai2018</strain>
        <tissue evidence="2">Muscle</tissue>
    </source>
</reference>
<name>A0A9Q1BDB5_HOLLE</name>
<feature type="compositionally biased region" description="Low complexity" evidence="1">
    <location>
        <begin position="141"/>
        <end position="159"/>
    </location>
</feature>
<proteinExistence type="predicted"/>
<dbReference type="EMBL" id="JAIZAY010000020">
    <property type="protein sequence ID" value="KAJ8022505.1"/>
    <property type="molecule type" value="Genomic_DNA"/>
</dbReference>
<evidence type="ECO:0000313" key="3">
    <source>
        <dbReference type="Proteomes" id="UP001152320"/>
    </source>
</evidence>
<feature type="region of interest" description="Disordered" evidence="1">
    <location>
        <begin position="135"/>
        <end position="162"/>
    </location>
</feature>